<dbReference type="AlphaFoldDB" id="A0A9E7HAF6"/>
<proteinExistence type="predicted"/>
<organism evidence="1 2">
    <name type="scientific">Musa troglodytarum</name>
    <name type="common">fe'i banana</name>
    <dbReference type="NCBI Taxonomy" id="320322"/>
    <lineage>
        <taxon>Eukaryota</taxon>
        <taxon>Viridiplantae</taxon>
        <taxon>Streptophyta</taxon>
        <taxon>Embryophyta</taxon>
        <taxon>Tracheophyta</taxon>
        <taxon>Spermatophyta</taxon>
        <taxon>Magnoliopsida</taxon>
        <taxon>Liliopsida</taxon>
        <taxon>Zingiberales</taxon>
        <taxon>Musaceae</taxon>
        <taxon>Musa</taxon>
    </lineage>
</organism>
<evidence type="ECO:0000313" key="2">
    <source>
        <dbReference type="Proteomes" id="UP001055439"/>
    </source>
</evidence>
<dbReference type="OrthoDB" id="8062037at2759"/>
<accession>A0A9E7HAF6</accession>
<reference evidence="1" key="1">
    <citation type="submission" date="2022-05" db="EMBL/GenBank/DDBJ databases">
        <title>The Musa troglodytarum L. genome provides insights into the mechanism of non-climacteric behaviour and enrichment of carotenoids.</title>
        <authorList>
            <person name="Wang J."/>
        </authorList>
    </citation>
    <scope>NUCLEOTIDE SEQUENCE</scope>
    <source>
        <tissue evidence="1">Leaf</tissue>
    </source>
</reference>
<name>A0A9E7HAF6_9LILI</name>
<protein>
    <submittedName>
        <fullName evidence="1">Uncharacterized protein</fullName>
    </submittedName>
</protein>
<gene>
    <name evidence="1" type="ORF">MUK42_06951</name>
</gene>
<dbReference type="EMBL" id="CP097510">
    <property type="protein sequence ID" value="URE29605.1"/>
    <property type="molecule type" value="Genomic_DNA"/>
</dbReference>
<sequence length="55" mass="6036">MIWRSFPAMNSRVGRWPAPPPTVPCAWRASRWVTGAGCFLLAGTASMRSVWTPGC</sequence>
<keyword evidence="2" id="KW-1185">Reference proteome</keyword>
<dbReference type="Proteomes" id="UP001055439">
    <property type="component" value="Chromosome 8"/>
</dbReference>
<evidence type="ECO:0000313" key="1">
    <source>
        <dbReference type="EMBL" id="URE29605.1"/>
    </source>
</evidence>